<dbReference type="InterPro" id="IPR016064">
    <property type="entry name" value="NAD/diacylglycerol_kinase_sf"/>
</dbReference>
<sequence length="309" mass="33739">MNTPFEKVVLVTRKTRLADLVVRFNTKKQAKFYVERAGQDFNGFEAEDDTYRRAVDGLRSQLDVGLPVQQVDRSLVPTFLFTGKEVVVAVGQDGLVANVAKYVGNQPLVGVNPDPARFDGVLLPFLPRDARSAVLRTLEGRANVRQVQLAEARLQDGQRLLAFNDLFIGARTHVSARYEVRYGGREESQSSSGVLVSTGAGSSGWLSSVFALARGLTRCTGGTPGKPWTLGWEDARLAFVVREPFVSRHSGADIVGGFVTAQEELVLESRMPQGGVIFSDGMEEDFLTFGAGATARIRPAEQRARLVVH</sequence>
<dbReference type="AlphaFoldDB" id="A0A7Y4JV72"/>
<accession>A0A7Y4JV72</accession>
<dbReference type="PANTHER" id="PTHR13158">
    <property type="match status" value="1"/>
</dbReference>
<proteinExistence type="predicted"/>
<dbReference type="Proteomes" id="UP000528460">
    <property type="component" value="Unassembled WGS sequence"/>
</dbReference>
<comment type="caution">
    <text evidence="1">The sequence shown here is derived from an EMBL/GenBank/DDBJ whole genome shotgun (WGS) entry which is preliminary data.</text>
</comment>
<dbReference type="EMBL" id="JABFJW010000181">
    <property type="protein sequence ID" value="NOK11764.1"/>
    <property type="molecule type" value="Genomic_DNA"/>
</dbReference>
<evidence type="ECO:0000313" key="1">
    <source>
        <dbReference type="EMBL" id="NOK11764.1"/>
    </source>
</evidence>
<gene>
    <name evidence="1" type="ORF">HNS30_22245</name>
</gene>
<dbReference type="SUPFAM" id="SSF111331">
    <property type="entry name" value="NAD kinase/diacylglycerol kinase-like"/>
    <property type="match status" value="1"/>
</dbReference>
<dbReference type="GO" id="GO:0003951">
    <property type="term" value="F:NAD+ kinase activity"/>
    <property type="evidence" value="ECO:0007669"/>
    <property type="project" value="TreeGrafter"/>
</dbReference>
<organism evidence="1 2">
    <name type="scientific">Corallococcus exercitus</name>
    <dbReference type="NCBI Taxonomy" id="2316736"/>
    <lineage>
        <taxon>Bacteria</taxon>
        <taxon>Pseudomonadati</taxon>
        <taxon>Myxococcota</taxon>
        <taxon>Myxococcia</taxon>
        <taxon>Myxococcales</taxon>
        <taxon>Cystobacterineae</taxon>
        <taxon>Myxococcaceae</taxon>
        <taxon>Corallococcus</taxon>
    </lineage>
</organism>
<evidence type="ECO:0000313" key="2">
    <source>
        <dbReference type="Proteomes" id="UP000528460"/>
    </source>
</evidence>
<dbReference type="RefSeq" id="WP_171417727.1">
    <property type="nucleotide sequence ID" value="NZ_JABFJW010000181.1"/>
</dbReference>
<dbReference type="GO" id="GO:0019674">
    <property type="term" value="P:NAD+ metabolic process"/>
    <property type="evidence" value="ECO:0007669"/>
    <property type="project" value="TreeGrafter"/>
</dbReference>
<dbReference type="PANTHER" id="PTHR13158:SF5">
    <property type="entry name" value="NAD KINASE 2, MITOCHONDRIAL"/>
    <property type="match status" value="1"/>
</dbReference>
<keyword evidence="1" id="KW-0808">Transferase</keyword>
<reference evidence="1 2" key="1">
    <citation type="submission" date="2020-05" db="EMBL/GenBank/DDBJ databases">
        <authorList>
            <person name="Whitworth D."/>
        </authorList>
    </citation>
    <scope>NUCLEOTIDE SEQUENCE [LARGE SCALE GENOMIC DNA]</scope>
    <source>
        <strain evidence="1 2">CA046A</strain>
    </source>
</reference>
<keyword evidence="1" id="KW-0418">Kinase</keyword>
<name>A0A7Y4JV72_9BACT</name>
<protein>
    <submittedName>
        <fullName evidence="1">NAD+ kinase</fullName>
    </submittedName>
</protein>